<dbReference type="AlphaFoldDB" id="A0A448X805"/>
<feature type="compositionally biased region" description="Acidic residues" evidence="1">
    <location>
        <begin position="47"/>
        <end position="59"/>
    </location>
</feature>
<dbReference type="EMBL" id="CAAALY010112079">
    <property type="protein sequence ID" value="VEL30407.1"/>
    <property type="molecule type" value="Genomic_DNA"/>
</dbReference>
<dbReference type="Proteomes" id="UP000784294">
    <property type="component" value="Unassembled WGS sequence"/>
</dbReference>
<protein>
    <submittedName>
        <fullName evidence="2">Uncharacterized protein</fullName>
    </submittedName>
</protein>
<keyword evidence="3" id="KW-1185">Reference proteome</keyword>
<name>A0A448X805_9PLAT</name>
<feature type="compositionally biased region" description="Basic and acidic residues" evidence="1">
    <location>
        <begin position="68"/>
        <end position="87"/>
    </location>
</feature>
<feature type="region of interest" description="Disordered" evidence="1">
    <location>
        <begin position="47"/>
        <end position="87"/>
    </location>
</feature>
<evidence type="ECO:0000256" key="1">
    <source>
        <dbReference type="SAM" id="MobiDB-lite"/>
    </source>
</evidence>
<evidence type="ECO:0000313" key="2">
    <source>
        <dbReference type="EMBL" id="VEL30407.1"/>
    </source>
</evidence>
<organism evidence="2 3">
    <name type="scientific">Protopolystoma xenopodis</name>
    <dbReference type="NCBI Taxonomy" id="117903"/>
    <lineage>
        <taxon>Eukaryota</taxon>
        <taxon>Metazoa</taxon>
        <taxon>Spiralia</taxon>
        <taxon>Lophotrochozoa</taxon>
        <taxon>Platyhelminthes</taxon>
        <taxon>Monogenea</taxon>
        <taxon>Polyopisthocotylea</taxon>
        <taxon>Polystomatidea</taxon>
        <taxon>Polystomatidae</taxon>
        <taxon>Protopolystoma</taxon>
    </lineage>
</organism>
<gene>
    <name evidence="2" type="ORF">PXEA_LOCUS23847</name>
</gene>
<accession>A0A448X805</accession>
<comment type="caution">
    <text evidence="2">The sequence shown here is derived from an EMBL/GenBank/DDBJ whole genome shotgun (WGS) entry which is preliminary data.</text>
</comment>
<proteinExistence type="predicted"/>
<reference evidence="2" key="1">
    <citation type="submission" date="2018-11" db="EMBL/GenBank/DDBJ databases">
        <authorList>
            <consortium name="Pathogen Informatics"/>
        </authorList>
    </citation>
    <scope>NUCLEOTIDE SEQUENCE</scope>
</reference>
<sequence length="87" mass="9114">MRPLGLRDAYLHHRLANSSRASRHLIADTGLAGAPPYCGYCAAAAAGDDDDDGDNDDDAGTASGYGARMEEAGSCEEAKWSSLRPDL</sequence>
<evidence type="ECO:0000313" key="3">
    <source>
        <dbReference type="Proteomes" id="UP000784294"/>
    </source>
</evidence>